<accession>A0A1E2UPH9</accession>
<dbReference type="InterPro" id="IPR035094">
    <property type="entry name" value="EgtD"/>
</dbReference>
<organism evidence="4 5">
    <name type="scientific">Candidatus Thiodiazotropha endoloripes</name>
    <dbReference type="NCBI Taxonomy" id="1818881"/>
    <lineage>
        <taxon>Bacteria</taxon>
        <taxon>Pseudomonadati</taxon>
        <taxon>Pseudomonadota</taxon>
        <taxon>Gammaproteobacteria</taxon>
        <taxon>Chromatiales</taxon>
        <taxon>Sedimenticolaceae</taxon>
        <taxon>Candidatus Thiodiazotropha</taxon>
    </lineage>
</organism>
<sequence>MQNVTFHDHKQQALSFLDAVVEGLSQENKSIPPKFFYDERGSELFDRICEQPEYYPPSVERKMLSELSAEIASLTGQNRLLIEPGVGSGAKVRLLLDDLKPSAFVPMDISFDYLKTVATQLAAEYPWLPVHAACVDFSHSLPLPDEAPDSPRLVFFPGSSLGNFDMTEAEAFLKLVREVLGEEGMLLIGLDTKKPEYVLNAAYNDAAGVTAEFNKNLLHRMRDELKIEVDPRSFDHHAFYNAAAGRIEMHLVSKRDQLLHLNGFCFEFEQGESLHTENSYKYEPEEFLDLASKAGMVTVRHWLAEEGLFGIYLLETTALG</sequence>
<dbReference type="InterPro" id="IPR029063">
    <property type="entry name" value="SAM-dependent_MTases_sf"/>
</dbReference>
<proteinExistence type="predicted"/>
<dbReference type="InterPro" id="IPR019257">
    <property type="entry name" value="MeTrfase_dom"/>
</dbReference>
<dbReference type="AlphaFoldDB" id="A0A1E2UPH9"/>
<keyword evidence="5" id="KW-1185">Reference proteome</keyword>
<dbReference type="InterPro" id="IPR017804">
    <property type="entry name" value="MeTrfase_EgtD-like"/>
</dbReference>
<dbReference type="OrthoDB" id="5289726at2"/>
<dbReference type="Gene3D" id="3.40.50.150">
    <property type="entry name" value="Vaccinia Virus protein VP39"/>
    <property type="match status" value="1"/>
</dbReference>
<comment type="caution">
    <text evidence="4">The sequence shown here is derived from an EMBL/GenBank/DDBJ whole genome shotgun (WGS) entry which is preliminary data.</text>
</comment>
<dbReference type="Pfam" id="PF10017">
    <property type="entry name" value="Methyltransf_33"/>
    <property type="match status" value="1"/>
</dbReference>
<dbReference type="PIRSF" id="PIRSF018005">
    <property type="entry name" value="UCP018005"/>
    <property type="match status" value="1"/>
</dbReference>
<dbReference type="NCBIfam" id="TIGR03438">
    <property type="entry name" value="egtD_ergothio"/>
    <property type="match status" value="1"/>
</dbReference>
<dbReference type="STRING" id="1818881.A3196_07715"/>
<dbReference type="GO" id="GO:0032259">
    <property type="term" value="P:methylation"/>
    <property type="evidence" value="ECO:0007669"/>
    <property type="project" value="UniProtKB-KW"/>
</dbReference>
<dbReference type="EMBL" id="LVJZ01000003">
    <property type="protein sequence ID" value="ODB96653.1"/>
    <property type="molecule type" value="Genomic_DNA"/>
</dbReference>
<evidence type="ECO:0000256" key="1">
    <source>
        <dbReference type="ARBA" id="ARBA00022603"/>
    </source>
</evidence>
<evidence type="ECO:0000256" key="2">
    <source>
        <dbReference type="ARBA" id="ARBA00022679"/>
    </source>
</evidence>
<feature type="domain" description="Histidine-specific methyltransferase SAM-dependent" evidence="3">
    <location>
        <begin position="18"/>
        <end position="315"/>
    </location>
</feature>
<reference evidence="4 5" key="1">
    <citation type="submission" date="2016-03" db="EMBL/GenBank/DDBJ databases">
        <title>Chemosynthetic sulphur-oxidizing symbionts of marine invertebrate animals are capable of nitrogen fixation.</title>
        <authorList>
            <person name="Petersen J.M."/>
            <person name="Kemper A."/>
            <person name="Gruber-Vodicka H."/>
            <person name="Cardini U."/>
            <person name="Geest Mvander."/>
            <person name="Kleiner M."/>
            <person name="Bulgheresi S."/>
            <person name="Fussmann M."/>
            <person name="Herbold C."/>
            <person name="Seah B.K.B."/>
            <person name="Antony C.Paul."/>
            <person name="Liu D."/>
            <person name="Belitz A."/>
            <person name="Weber M."/>
        </authorList>
    </citation>
    <scope>NUCLEOTIDE SEQUENCE [LARGE SCALE GENOMIC DNA]</scope>
    <source>
        <strain evidence="4">G_D</strain>
    </source>
</reference>
<protein>
    <submittedName>
        <fullName evidence="4">Dimethylhistidine N-methyltransferase</fullName>
    </submittedName>
</protein>
<gene>
    <name evidence="4" type="ORF">A3196_07715</name>
</gene>
<evidence type="ECO:0000259" key="3">
    <source>
        <dbReference type="Pfam" id="PF10017"/>
    </source>
</evidence>
<dbReference type="PANTHER" id="PTHR43397">
    <property type="entry name" value="ERGOTHIONEINE BIOSYNTHESIS PROTEIN 1"/>
    <property type="match status" value="1"/>
</dbReference>
<evidence type="ECO:0000313" key="4">
    <source>
        <dbReference type="EMBL" id="ODB96653.1"/>
    </source>
</evidence>
<evidence type="ECO:0000313" key="5">
    <source>
        <dbReference type="Proteomes" id="UP000094849"/>
    </source>
</evidence>
<keyword evidence="1 4" id="KW-0489">Methyltransferase</keyword>
<name>A0A1E2UPH9_9GAMM</name>
<dbReference type="PANTHER" id="PTHR43397:SF1">
    <property type="entry name" value="ERGOTHIONEINE BIOSYNTHESIS PROTEIN 1"/>
    <property type="match status" value="1"/>
</dbReference>
<dbReference type="SUPFAM" id="SSF53335">
    <property type="entry name" value="S-adenosyl-L-methionine-dependent methyltransferases"/>
    <property type="match status" value="1"/>
</dbReference>
<dbReference type="Proteomes" id="UP000094849">
    <property type="component" value="Unassembled WGS sequence"/>
</dbReference>
<dbReference type="GO" id="GO:0008168">
    <property type="term" value="F:methyltransferase activity"/>
    <property type="evidence" value="ECO:0007669"/>
    <property type="project" value="UniProtKB-KW"/>
</dbReference>
<keyword evidence="2 4" id="KW-0808">Transferase</keyword>
<dbReference type="InterPro" id="IPR051128">
    <property type="entry name" value="EgtD_Methyltrsf_superfamily"/>
</dbReference>
<dbReference type="RefSeq" id="WP_069004385.1">
    <property type="nucleotide sequence ID" value="NZ_LVJX01000005.1"/>
</dbReference>